<evidence type="ECO:0000313" key="2">
    <source>
        <dbReference type="EMBL" id="NMT64371.1"/>
    </source>
</evidence>
<protein>
    <recommendedName>
        <fullName evidence="4">EF-hand domain-containing protein</fullName>
    </recommendedName>
</protein>
<evidence type="ECO:0008006" key="4">
    <source>
        <dbReference type="Google" id="ProtNLM"/>
    </source>
</evidence>
<reference evidence="2 3" key="1">
    <citation type="submission" date="2020-04" db="EMBL/GenBank/DDBJ databases">
        <title>Marinobacter oceani sp. nov., isolated from marine solar saltern.</title>
        <authorList>
            <person name="Chen X.-Y."/>
        </authorList>
    </citation>
    <scope>NUCLEOTIDE SEQUENCE [LARGE SCALE GENOMIC DNA]</scope>
    <source>
        <strain evidence="2 3">W62</strain>
    </source>
</reference>
<dbReference type="EMBL" id="JABCKY010000004">
    <property type="protein sequence ID" value="NMT64371.1"/>
    <property type="molecule type" value="Genomic_DNA"/>
</dbReference>
<keyword evidence="3" id="KW-1185">Reference proteome</keyword>
<dbReference type="OrthoDB" id="7063922at2"/>
<keyword evidence="1" id="KW-0732">Signal</keyword>
<evidence type="ECO:0000256" key="1">
    <source>
        <dbReference type="SAM" id="SignalP"/>
    </source>
</evidence>
<dbReference type="AlphaFoldDB" id="A0A7Y0RDS9"/>
<dbReference type="RefSeq" id="WP_135953350.1">
    <property type="nucleotide sequence ID" value="NZ_JABCKY010000004.1"/>
</dbReference>
<feature type="chain" id="PRO_5031049849" description="EF-hand domain-containing protein" evidence="1">
    <location>
        <begin position="24"/>
        <end position="1090"/>
    </location>
</feature>
<feature type="signal peptide" evidence="1">
    <location>
        <begin position="1"/>
        <end position="23"/>
    </location>
</feature>
<organism evidence="2 3">
    <name type="scientific">Marinobacter orientalis</name>
    <dbReference type="NCBI Taxonomy" id="1928859"/>
    <lineage>
        <taxon>Bacteria</taxon>
        <taxon>Pseudomonadati</taxon>
        <taxon>Pseudomonadota</taxon>
        <taxon>Gammaproteobacteria</taxon>
        <taxon>Pseudomonadales</taxon>
        <taxon>Marinobacteraceae</taxon>
        <taxon>Marinobacter</taxon>
    </lineage>
</organism>
<sequence>MPIRFSSKFLVLLIFSLMLPGCRGNSSSGLDDSPGISNAFFLKDTGGDVVITDLSGTRTYSQTMVSDGTDGLRPSQWKVDATEPQPEELVVIKVTGGEDISNESLAVSEGAQRFAIASAEDLRKGINVTPMSDLVWRISSAYVRRSERSDSVNYLNYLADLFLNGDLNGDGVVTYRDVLDFNPDDPRHTASLAFDFATVCCDSKSYVERVLSGASAEDLDTEIENLFGGNVSLAQDETISSHVGITVVGFGAGYVLDEHGERVYEPADIKTRFHVSKNRSNSYYLAAYPDSDSQILGWNGCDRVSADMTRCELETFLRDRVVEINFGYKEVSIAADYVGLGEGLSGEVTQDRITVDLPSDVTMKNRLINLSPGNKVSLIINDKPLLVSVQDVINHGDSVEFGYGQATLTDVVKKGTGTFSKAYTADDVESIEYPVTPSAQPINLQPYKLLVQPSSDPSVIGLAIEPTASGSTPLFEDGNVWEVGGEAIELSGSLDVQFELDVSASYEFGEGLKFFKVSPSISNEANITVSSTGSLKTRKDADGNDVIRRRLGRLNLGRTSFLIDFVPVYLKPYVDVYLGANGQVSGQLGLKSSMESSVFAGLYYSKEAGFEYSSGYNSDWSPVKPIIEGQARFRMYAGAQPTVQIYDLMGPTIDIQGYSETRSSYDLTSECSESLKYGIYAGLESVLKWEATGGEKFFEVVGFKPDDLRVSLGMKEGKIFENKINTCGPAPAAMLVNGNGISETIEEGSTEDIVRAISIENAGQQSLTWRVEYQADSYLAVYPDDGELAPGETQTLLVTFNNLGSREIREYRNIVQLSQVGEASPGTAVPFRRIDVNVVPKKISAPEIVEAFRRSEDPPTADIEWSVDPADEPFIQRFDVYLTQDPVLAQQKENNHENAAWKKLAEFGGAQRAATVSGLPGERVFLSIQAIGTKGQVVQAKTFELKERDDHGLVARTAAGAKFLTYDGGWNATSVENATFGNIDWKGQYIGDTPTKILSWNGPSSRYFGEEGFSNEIYKGGKLIAVAPGSVHGAAILVDGVGSEWLVAMVNESYTDRLFARPNTLSGSAALYDPVTNPEGWREILSRARS</sequence>
<dbReference type="InterPro" id="IPR013783">
    <property type="entry name" value="Ig-like_fold"/>
</dbReference>
<evidence type="ECO:0000313" key="3">
    <source>
        <dbReference type="Proteomes" id="UP000567186"/>
    </source>
</evidence>
<comment type="caution">
    <text evidence="2">The sequence shown here is derived from an EMBL/GenBank/DDBJ whole genome shotgun (WGS) entry which is preliminary data.</text>
</comment>
<name>A0A7Y0RDS9_9GAMM</name>
<accession>A0A7Y0RDS9</accession>
<gene>
    <name evidence="2" type="ORF">HIU99_12300</name>
</gene>
<dbReference type="InterPro" id="IPR018247">
    <property type="entry name" value="EF_Hand_1_Ca_BS"/>
</dbReference>
<proteinExistence type="predicted"/>
<dbReference type="Proteomes" id="UP000567186">
    <property type="component" value="Unassembled WGS sequence"/>
</dbReference>
<dbReference type="PROSITE" id="PS00018">
    <property type="entry name" value="EF_HAND_1"/>
    <property type="match status" value="1"/>
</dbReference>
<dbReference type="Gene3D" id="2.60.40.10">
    <property type="entry name" value="Immunoglobulins"/>
    <property type="match status" value="1"/>
</dbReference>